<dbReference type="GO" id="GO:0005986">
    <property type="term" value="P:sucrose biosynthetic process"/>
    <property type="evidence" value="ECO:0007669"/>
    <property type="project" value="TreeGrafter"/>
</dbReference>
<dbReference type="GeneID" id="73288411"/>
<dbReference type="InterPro" id="IPR033391">
    <property type="entry name" value="FBPase_N"/>
</dbReference>
<feature type="domain" description="Fructose-1-6-bisphosphatase class 1 C-terminal" evidence="10">
    <location>
        <begin position="171"/>
        <end position="291"/>
    </location>
</feature>
<comment type="cofactor">
    <cofactor evidence="7">
        <name>Mg(2+)</name>
        <dbReference type="ChEBI" id="CHEBI:18420"/>
    </cofactor>
    <text evidence="7">Binds 2 magnesium ions per subunit.</text>
</comment>
<dbReference type="GO" id="GO:0000287">
    <property type="term" value="F:magnesium ion binding"/>
    <property type="evidence" value="ECO:0007669"/>
    <property type="project" value="UniProtKB-UniRule"/>
</dbReference>
<dbReference type="PANTHER" id="PTHR11556:SF35">
    <property type="entry name" value="SEDOHEPTULOSE-1,7-BISPHOSPHATASE, CHLOROPLASTIC"/>
    <property type="match status" value="1"/>
</dbReference>
<feature type="binding site" evidence="7">
    <location>
        <position position="99"/>
    </location>
    <ligand>
        <name>Mg(2+)</name>
        <dbReference type="ChEBI" id="CHEBI:18420"/>
        <label>1</label>
    </ligand>
</feature>
<reference evidence="11" key="1">
    <citation type="submission" date="2022-06" db="EMBL/GenBank/DDBJ databases">
        <title>Diverse halophilic archaea isolated from saline environments.</title>
        <authorList>
            <person name="Cui H.-L."/>
        </authorList>
    </citation>
    <scope>NUCLEOTIDE SEQUENCE</scope>
    <source>
        <strain evidence="11">WLHS1</strain>
    </source>
</reference>
<dbReference type="KEGG" id="sawl:NGM29_00155"/>
<dbReference type="Gene3D" id="3.30.540.10">
    <property type="entry name" value="Fructose-1,6-Bisphosphatase, subunit A, domain 1"/>
    <property type="match status" value="1"/>
</dbReference>
<evidence type="ECO:0000256" key="4">
    <source>
        <dbReference type="ARBA" id="ARBA00022801"/>
    </source>
</evidence>
<keyword evidence="3 7" id="KW-0963">Cytoplasm</keyword>
<keyword evidence="7" id="KW-0479">Metal-binding</keyword>
<comment type="caution">
    <text evidence="7">Lacks conserved residue(s) required for the propagation of feature annotation.</text>
</comment>
<dbReference type="EC" id="3.1.3.11" evidence="7"/>
<evidence type="ECO:0000256" key="2">
    <source>
        <dbReference type="ARBA" id="ARBA00010941"/>
    </source>
</evidence>
<dbReference type="PIRSF" id="PIRSF500210">
    <property type="entry name" value="FBPtase"/>
    <property type="match status" value="1"/>
</dbReference>
<evidence type="ECO:0000256" key="6">
    <source>
        <dbReference type="ARBA" id="ARBA00024331"/>
    </source>
</evidence>
<keyword evidence="12" id="KW-1185">Reference proteome</keyword>
<comment type="catalytic activity">
    <reaction evidence="1 7">
        <text>beta-D-fructose 1,6-bisphosphate + H2O = beta-D-fructose 6-phosphate + phosphate</text>
        <dbReference type="Rhea" id="RHEA:11064"/>
        <dbReference type="ChEBI" id="CHEBI:15377"/>
        <dbReference type="ChEBI" id="CHEBI:32966"/>
        <dbReference type="ChEBI" id="CHEBI:43474"/>
        <dbReference type="ChEBI" id="CHEBI:57634"/>
        <dbReference type="EC" id="3.1.3.11"/>
    </reaction>
</comment>
<evidence type="ECO:0000313" key="11">
    <source>
        <dbReference type="EMBL" id="UTF53740.1"/>
    </source>
</evidence>
<dbReference type="InterPro" id="IPR044015">
    <property type="entry name" value="FBPase_C_dom"/>
</dbReference>
<evidence type="ECO:0000256" key="7">
    <source>
        <dbReference type="HAMAP-Rule" id="MF_01855"/>
    </source>
</evidence>
<evidence type="ECO:0000259" key="10">
    <source>
        <dbReference type="Pfam" id="PF18913"/>
    </source>
</evidence>
<dbReference type="Gene3D" id="3.40.190.80">
    <property type="match status" value="1"/>
</dbReference>
<dbReference type="PANTHER" id="PTHR11556">
    <property type="entry name" value="FRUCTOSE-1,6-BISPHOSPHATASE-RELATED"/>
    <property type="match status" value="1"/>
</dbReference>
<dbReference type="HAMAP" id="MF_01855">
    <property type="entry name" value="FBPase_class1"/>
    <property type="match status" value="1"/>
</dbReference>
<comment type="subunit">
    <text evidence="7">Homotetramer.</text>
</comment>
<comment type="pathway">
    <text evidence="6">Carbohydrate biosynthesis.</text>
</comment>
<feature type="binding site" evidence="7">
    <location>
        <position position="235"/>
    </location>
    <ligand>
        <name>substrate</name>
    </ligand>
</feature>
<dbReference type="NCBIfam" id="NF006786">
    <property type="entry name" value="PRK09293.3-3"/>
    <property type="match status" value="1"/>
</dbReference>
<keyword evidence="4 7" id="KW-0378">Hydrolase</keyword>
<comment type="similarity">
    <text evidence="2 7 8">Belongs to the FBPase class 1 family.</text>
</comment>
<dbReference type="SUPFAM" id="SSF56655">
    <property type="entry name" value="Carbohydrate phosphatase"/>
    <property type="match status" value="1"/>
</dbReference>
<accession>A0A9E7SUR5</accession>
<feature type="binding site" evidence="7">
    <location>
        <position position="74"/>
    </location>
    <ligand>
        <name>Mg(2+)</name>
        <dbReference type="ChEBI" id="CHEBI:18420"/>
        <label>1</label>
    </ligand>
</feature>
<evidence type="ECO:0000256" key="5">
    <source>
        <dbReference type="ARBA" id="ARBA00023277"/>
    </source>
</evidence>
<dbReference type="GO" id="GO:0006000">
    <property type="term" value="P:fructose metabolic process"/>
    <property type="evidence" value="ECO:0007669"/>
    <property type="project" value="TreeGrafter"/>
</dbReference>
<feature type="binding site" evidence="7">
    <location>
        <begin position="100"/>
        <end position="103"/>
    </location>
    <ligand>
        <name>substrate</name>
    </ligand>
</feature>
<dbReference type="EMBL" id="CP100355">
    <property type="protein sequence ID" value="UTF53740.1"/>
    <property type="molecule type" value="Genomic_DNA"/>
</dbReference>
<feature type="binding site" evidence="7">
    <location>
        <position position="97"/>
    </location>
    <ligand>
        <name>Mg(2+)</name>
        <dbReference type="ChEBI" id="CHEBI:18420"/>
        <label>2</label>
    </ligand>
</feature>
<organism evidence="11 12">
    <name type="scientific">Natronosalvus rutilus</name>
    <dbReference type="NCBI Taxonomy" id="2953753"/>
    <lineage>
        <taxon>Archaea</taxon>
        <taxon>Methanobacteriati</taxon>
        <taxon>Methanobacteriota</taxon>
        <taxon>Stenosarchaea group</taxon>
        <taxon>Halobacteria</taxon>
        <taxon>Halobacteriales</taxon>
        <taxon>Natrialbaceae</taxon>
        <taxon>Natronosalvus</taxon>
    </lineage>
</organism>
<feature type="binding site" evidence="7">
    <location>
        <position position="205"/>
    </location>
    <ligand>
        <name>substrate</name>
    </ligand>
</feature>
<keyword evidence="7" id="KW-0460">Magnesium</keyword>
<dbReference type="GO" id="GO:0030388">
    <property type="term" value="P:fructose 1,6-bisphosphate metabolic process"/>
    <property type="evidence" value="ECO:0007669"/>
    <property type="project" value="TreeGrafter"/>
</dbReference>
<evidence type="ECO:0000256" key="1">
    <source>
        <dbReference type="ARBA" id="ARBA00001273"/>
    </source>
</evidence>
<evidence type="ECO:0000256" key="8">
    <source>
        <dbReference type="RuleBase" id="RU000508"/>
    </source>
</evidence>
<dbReference type="Proteomes" id="UP001056855">
    <property type="component" value="Chromosome"/>
</dbReference>
<dbReference type="GO" id="GO:0042132">
    <property type="term" value="F:fructose 1,6-bisphosphate 1-phosphatase activity"/>
    <property type="evidence" value="ECO:0007669"/>
    <property type="project" value="UniProtKB-UniRule"/>
</dbReference>
<feature type="binding site" evidence="7">
    <location>
        <position position="100"/>
    </location>
    <ligand>
        <name>Mg(2+)</name>
        <dbReference type="ChEBI" id="CHEBI:18420"/>
        <label>2</label>
    </ligand>
</feature>
<protein>
    <recommendedName>
        <fullName evidence="7">Fructose-1,6-bisphosphatase class 1</fullName>
        <shortName evidence="7">FBPase class 1</shortName>
        <ecNumber evidence="7">3.1.3.11</ecNumber>
    </recommendedName>
    <alternativeName>
        <fullName evidence="7">D-fructose-1,6-bisphosphate 1-phosphohydrolase class 1</fullName>
    </alternativeName>
</protein>
<name>A0A9E7SUR5_9EURY</name>
<comment type="subcellular location">
    <subcellularLocation>
        <location evidence="7">Cytoplasm</location>
    </subcellularLocation>
</comment>
<sequence>MATALNGAVEPVDSIIRTVARSATEIRQGLIGRRSSAAEENPSGETQLEADVWADDLLYDRLSRLEGVAQYASEEREEVLDCGDDVDVDDGVAVALDPLDGSSNLKSNNTMGTIVGIYDEPLPAPGEALLGACYVLYGPITTMVVATEDGVSEYELGGGEATVVQANVTLPDDPVVYGVGGRVPDWPPAIEAYVSRLESELKLRYGGAMIGDINQVLTYGGLFAYPTLESSPEGKLRVQFEGNPIGYILERAGGRSSDGHGSLLAVEPTELHQRTPLYVGNKAYVDLIEDILADA</sequence>
<evidence type="ECO:0000259" key="9">
    <source>
        <dbReference type="Pfam" id="PF00316"/>
    </source>
</evidence>
<dbReference type="PIRSF" id="PIRSF000904">
    <property type="entry name" value="FBPtase_SBPase"/>
    <property type="match status" value="1"/>
</dbReference>
<dbReference type="AlphaFoldDB" id="A0A9E7SUR5"/>
<dbReference type="PRINTS" id="PR00115">
    <property type="entry name" value="F16BPHPHTASE"/>
</dbReference>
<gene>
    <name evidence="7" type="primary">fbp</name>
    <name evidence="11" type="ORF">NGM29_00155</name>
</gene>
<dbReference type="Pfam" id="PF18913">
    <property type="entry name" value="FBPase_C"/>
    <property type="match status" value="1"/>
</dbReference>
<dbReference type="GO" id="GO:0005737">
    <property type="term" value="C:cytoplasm"/>
    <property type="evidence" value="ECO:0007669"/>
    <property type="project" value="UniProtKB-SubCell"/>
</dbReference>
<evidence type="ECO:0000256" key="3">
    <source>
        <dbReference type="ARBA" id="ARBA00022490"/>
    </source>
</evidence>
<proteinExistence type="inferred from homology"/>
<dbReference type="InterPro" id="IPR000146">
    <property type="entry name" value="FBPase_class-1"/>
</dbReference>
<dbReference type="Pfam" id="PF00316">
    <property type="entry name" value="FBPase"/>
    <property type="match status" value="1"/>
</dbReference>
<feature type="binding site" evidence="7">
    <location>
        <position position="241"/>
    </location>
    <ligand>
        <name>Mg(2+)</name>
        <dbReference type="ChEBI" id="CHEBI:18420"/>
        <label>2</label>
    </ligand>
</feature>
<keyword evidence="5 7" id="KW-0119">Carbohydrate metabolism</keyword>
<dbReference type="GO" id="GO:0006002">
    <property type="term" value="P:fructose 6-phosphate metabolic process"/>
    <property type="evidence" value="ECO:0007669"/>
    <property type="project" value="TreeGrafter"/>
</dbReference>
<dbReference type="RefSeq" id="WP_254158261.1">
    <property type="nucleotide sequence ID" value="NZ_CP100355.1"/>
</dbReference>
<dbReference type="InterPro" id="IPR028343">
    <property type="entry name" value="FBPtase"/>
</dbReference>
<feature type="domain" description="Fructose-1-6-bisphosphatase class I N-terminal" evidence="9">
    <location>
        <begin position="29"/>
        <end position="156"/>
    </location>
</feature>
<dbReference type="GO" id="GO:0006094">
    <property type="term" value="P:gluconeogenesis"/>
    <property type="evidence" value="ECO:0007669"/>
    <property type="project" value="UniProtKB-UniRule"/>
</dbReference>
<evidence type="ECO:0000313" key="12">
    <source>
        <dbReference type="Proteomes" id="UP001056855"/>
    </source>
</evidence>
<feature type="binding site" evidence="7">
    <location>
        <position position="97"/>
    </location>
    <ligand>
        <name>Mg(2+)</name>
        <dbReference type="ChEBI" id="CHEBI:18420"/>
        <label>1</label>
    </ligand>
</feature>